<dbReference type="HOGENOM" id="CLU_391953_0_0_1"/>
<reference evidence="2 3" key="1">
    <citation type="journal article" date="2007" name="Nature">
        <title>Evolution of genes and genomes on the Drosophila phylogeny.</title>
        <authorList>
            <consortium name="Drosophila 12 Genomes Consortium"/>
            <person name="Clark A.G."/>
            <person name="Eisen M.B."/>
            <person name="Smith D.R."/>
            <person name="Bergman C.M."/>
            <person name="Oliver B."/>
            <person name="Markow T.A."/>
            <person name="Kaufman T.C."/>
            <person name="Kellis M."/>
            <person name="Gelbart W."/>
            <person name="Iyer V.N."/>
            <person name="Pollard D.A."/>
            <person name="Sackton T.B."/>
            <person name="Larracuente A.M."/>
            <person name="Singh N.D."/>
            <person name="Abad J.P."/>
            <person name="Abt D.N."/>
            <person name="Adryan B."/>
            <person name="Aguade M."/>
            <person name="Akashi H."/>
            <person name="Anderson W.W."/>
            <person name="Aquadro C.F."/>
            <person name="Ardell D.H."/>
            <person name="Arguello R."/>
            <person name="Artieri C.G."/>
            <person name="Barbash D.A."/>
            <person name="Barker D."/>
            <person name="Barsanti P."/>
            <person name="Batterham P."/>
            <person name="Batzoglou S."/>
            <person name="Begun D."/>
            <person name="Bhutkar A."/>
            <person name="Blanco E."/>
            <person name="Bosak S.A."/>
            <person name="Bradley R.K."/>
            <person name="Brand A.D."/>
            <person name="Brent M.R."/>
            <person name="Brooks A.N."/>
            <person name="Brown R.H."/>
            <person name="Butlin R.K."/>
            <person name="Caggese C."/>
            <person name="Calvi B.R."/>
            <person name="Bernardo de Carvalho A."/>
            <person name="Caspi A."/>
            <person name="Castrezana S."/>
            <person name="Celniker S.E."/>
            <person name="Chang J.L."/>
            <person name="Chapple C."/>
            <person name="Chatterji S."/>
            <person name="Chinwalla A."/>
            <person name="Civetta A."/>
            <person name="Clifton S.W."/>
            <person name="Comeron J.M."/>
            <person name="Costello J.C."/>
            <person name="Coyne J.A."/>
            <person name="Daub J."/>
            <person name="David R.G."/>
            <person name="Delcher A.L."/>
            <person name="Delehaunty K."/>
            <person name="Do C.B."/>
            <person name="Ebling H."/>
            <person name="Edwards K."/>
            <person name="Eickbush T."/>
            <person name="Evans J.D."/>
            <person name="Filipski A."/>
            <person name="Findeiss S."/>
            <person name="Freyhult E."/>
            <person name="Fulton L."/>
            <person name="Fulton R."/>
            <person name="Garcia A.C."/>
            <person name="Gardiner A."/>
            <person name="Garfield D.A."/>
            <person name="Garvin B.E."/>
            <person name="Gibson G."/>
            <person name="Gilbert D."/>
            <person name="Gnerre S."/>
            <person name="Godfrey J."/>
            <person name="Good R."/>
            <person name="Gotea V."/>
            <person name="Gravely B."/>
            <person name="Greenberg A.J."/>
            <person name="Griffiths-Jones S."/>
            <person name="Gross S."/>
            <person name="Guigo R."/>
            <person name="Gustafson E.A."/>
            <person name="Haerty W."/>
            <person name="Hahn M.W."/>
            <person name="Halligan D.L."/>
            <person name="Halpern A.L."/>
            <person name="Halter G.M."/>
            <person name="Han M.V."/>
            <person name="Heger A."/>
            <person name="Hillier L."/>
            <person name="Hinrichs A.S."/>
            <person name="Holmes I."/>
            <person name="Hoskins R.A."/>
            <person name="Hubisz M.J."/>
            <person name="Hultmark D."/>
            <person name="Huntley M.A."/>
            <person name="Jaffe D.B."/>
            <person name="Jagadeeshan S."/>
            <person name="Jeck W.R."/>
            <person name="Johnson J."/>
            <person name="Jones C.D."/>
            <person name="Jordan W.C."/>
            <person name="Karpen G.H."/>
            <person name="Kataoka E."/>
            <person name="Keightley P.D."/>
            <person name="Kheradpour P."/>
            <person name="Kirkness E.F."/>
            <person name="Koerich L.B."/>
            <person name="Kristiansen K."/>
            <person name="Kudrna D."/>
            <person name="Kulathinal R.J."/>
            <person name="Kumar S."/>
            <person name="Kwok R."/>
            <person name="Lander E."/>
            <person name="Langley C.H."/>
            <person name="Lapoint R."/>
            <person name="Lazzaro B.P."/>
            <person name="Lee S.J."/>
            <person name="Levesque L."/>
            <person name="Li R."/>
            <person name="Lin C.F."/>
            <person name="Lin M.F."/>
            <person name="Lindblad-Toh K."/>
            <person name="Llopart A."/>
            <person name="Long M."/>
            <person name="Low L."/>
            <person name="Lozovsky E."/>
            <person name="Lu J."/>
            <person name="Luo M."/>
            <person name="Machado C.A."/>
            <person name="Makalowski W."/>
            <person name="Marzo M."/>
            <person name="Matsuda M."/>
            <person name="Matzkin L."/>
            <person name="McAllister B."/>
            <person name="McBride C.S."/>
            <person name="McKernan B."/>
            <person name="McKernan K."/>
            <person name="Mendez-Lago M."/>
            <person name="Minx P."/>
            <person name="Mollenhauer M.U."/>
            <person name="Montooth K."/>
            <person name="Mount S.M."/>
            <person name="Mu X."/>
            <person name="Myers E."/>
            <person name="Negre B."/>
            <person name="Newfeld S."/>
            <person name="Nielsen R."/>
            <person name="Noor M.A."/>
            <person name="O'Grady P."/>
            <person name="Pachter L."/>
            <person name="Papaceit M."/>
            <person name="Parisi M.J."/>
            <person name="Parisi M."/>
            <person name="Parts L."/>
            <person name="Pedersen J.S."/>
            <person name="Pesole G."/>
            <person name="Phillippy A.M."/>
            <person name="Ponting C.P."/>
            <person name="Pop M."/>
            <person name="Porcelli D."/>
            <person name="Powell J.R."/>
            <person name="Prohaska S."/>
            <person name="Pruitt K."/>
            <person name="Puig M."/>
            <person name="Quesneville H."/>
            <person name="Ram K.R."/>
            <person name="Rand D."/>
            <person name="Rasmussen M.D."/>
            <person name="Reed L.K."/>
            <person name="Reenan R."/>
            <person name="Reily A."/>
            <person name="Remington K.A."/>
            <person name="Rieger T.T."/>
            <person name="Ritchie M.G."/>
            <person name="Robin C."/>
            <person name="Rogers Y.H."/>
            <person name="Rohde C."/>
            <person name="Rozas J."/>
            <person name="Rubenfield M.J."/>
            <person name="Ruiz A."/>
            <person name="Russo S."/>
            <person name="Salzberg S.L."/>
            <person name="Sanchez-Gracia A."/>
            <person name="Saranga D.J."/>
            <person name="Sato H."/>
            <person name="Schaeffer S.W."/>
            <person name="Schatz M.C."/>
            <person name="Schlenke T."/>
            <person name="Schwartz R."/>
            <person name="Segarra C."/>
            <person name="Singh R.S."/>
            <person name="Sirot L."/>
            <person name="Sirota M."/>
            <person name="Sisneros N.B."/>
            <person name="Smith C.D."/>
            <person name="Smith T.F."/>
            <person name="Spieth J."/>
            <person name="Stage D.E."/>
            <person name="Stark A."/>
            <person name="Stephan W."/>
            <person name="Strausberg R.L."/>
            <person name="Strempel S."/>
            <person name="Sturgill D."/>
            <person name="Sutton G."/>
            <person name="Sutton G.G."/>
            <person name="Tao W."/>
            <person name="Teichmann S."/>
            <person name="Tobari Y.N."/>
            <person name="Tomimura Y."/>
            <person name="Tsolas J.M."/>
            <person name="Valente V.L."/>
            <person name="Venter E."/>
            <person name="Venter J.C."/>
            <person name="Vicario S."/>
            <person name="Vieira F.G."/>
            <person name="Vilella A.J."/>
            <person name="Villasante A."/>
            <person name="Walenz B."/>
            <person name="Wang J."/>
            <person name="Wasserman M."/>
            <person name="Watts T."/>
            <person name="Wilson D."/>
            <person name="Wilson R.K."/>
            <person name="Wing R.A."/>
            <person name="Wolfner M.F."/>
            <person name="Wong A."/>
            <person name="Wong G.K."/>
            <person name="Wu C.I."/>
            <person name="Wu G."/>
            <person name="Yamamoto D."/>
            <person name="Yang H.P."/>
            <person name="Yang S.P."/>
            <person name="Yorke J.A."/>
            <person name="Yoshida K."/>
            <person name="Zdobnov E."/>
            <person name="Zhang P."/>
            <person name="Zhang Y."/>
            <person name="Zimin A.V."/>
            <person name="Baldwin J."/>
            <person name="Abdouelleil A."/>
            <person name="Abdulkadir J."/>
            <person name="Abebe A."/>
            <person name="Abera B."/>
            <person name="Abreu J."/>
            <person name="Acer S.C."/>
            <person name="Aftuck L."/>
            <person name="Alexander A."/>
            <person name="An P."/>
            <person name="Anderson E."/>
            <person name="Anderson S."/>
            <person name="Arachi H."/>
            <person name="Azer M."/>
            <person name="Bachantsang P."/>
            <person name="Barry A."/>
            <person name="Bayul T."/>
            <person name="Berlin A."/>
            <person name="Bessette D."/>
            <person name="Bloom T."/>
            <person name="Blye J."/>
            <person name="Boguslavskiy L."/>
            <person name="Bonnet C."/>
            <person name="Boukhgalter B."/>
            <person name="Bourzgui I."/>
            <person name="Brown A."/>
            <person name="Cahill P."/>
            <person name="Channer S."/>
            <person name="Cheshatsang Y."/>
            <person name="Chuda L."/>
            <person name="Citroen M."/>
            <person name="Collymore A."/>
            <person name="Cooke P."/>
            <person name="Costello M."/>
            <person name="D'Aco K."/>
            <person name="Daza R."/>
            <person name="De Haan G."/>
            <person name="DeGray S."/>
            <person name="DeMaso C."/>
            <person name="Dhargay N."/>
            <person name="Dooley K."/>
            <person name="Dooley E."/>
            <person name="Doricent M."/>
            <person name="Dorje P."/>
            <person name="Dorjee K."/>
            <person name="Dupes A."/>
            <person name="Elong R."/>
            <person name="Falk J."/>
            <person name="Farina A."/>
            <person name="Faro S."/>
            <person name="Ferguson D."/>
            <person name="Fisher S."/>
            <person name="Foley C.D."/>
            <person name="Franke A."/>
            <person name="Friedrich D."/>
            <person name="Gadbois L."/>
            <person name="Gearin G."/>
            <person name="Gearin C.R."/>
            <person name="Giannoukos G."/>
            <person name="Goode T."/>
            <person name="Graham J."/>
            <person name="Grandbois E."/>
            <person name="Grewal S."/>
            <person name="Gyaltsen K."/>
            <person name="Hafez N."/>
            <person name="Hagos B."/>
            <person name="Hall J."/>
            <person name="Henson C."/>
            <person name="Hollinger A."/>
            <person name="Honan T."/>
            <person name="Huard M.D."/>
            <person name="Hughes L."/>
            <person name="Hurhula B."/>
            <person name="Husby M.E."/>
            <person name="Kamat A."/>
            <person name="Kanga B."/>
            <person name="Kashin S."/>
            <person name="Khazanovich D."/>
            <person name="Kisner P."/>
            <person name="Lance K."/>
            <person name="Lara M."/>
            <person name="Lee W."/>
            <person name="Lennon N."/>
            <person name="Letendre F."/>
            <person name="LeVine R."/>
            <person name="Lipovsky A."/>
            <person name="Liu X."/>
            <person name="Liu J."/>
            <person name="Liu S."/>
            <person name="Lokyitsang T."/>
            <person name="Lokyitsang Y."/>
            <person name="Lubonja R."/>
            <person name="Lui A."/>
            <person name="MacDonald P."/>
            <person name="Magnisalis V."/>
            <person name="Maru K."/>
            <person name="Matthews C."/>
            <person name="McCusker W."/>
            <person name="McDonough S."/>
            <person name="Mehta T."/>
            <person name="Meldrim J."/>
            <person name="Meneus L."/>
            <person name="Mihai O."/>
            <person name="Mihalev A."/>
            <person name="Mihova T."/>
            <person name="Mittelman R."/>
            <person name="Mlenga V."/>
            <person name="Montmayeur A."/>
            <person name="Mulrain L."/>
            <person name="Navidi A."/>
            <person name="Naylor J."/>
            <person name="Negash T."/>
            <person name="Nguyen T."/>
            <person name="Nguyen N."/>
            <person name="Nicol R."/>
            <person name="Norbu C."/>
            <person name="Norbu N."/>
            <person name="Novod N."/>
            <person name="O'Neill B."/>
            <person name="Osman S."/>
            <person name="Markiewicz E."/>
            <person name="Oyono O.L."/>
            <person name="Patti C."/>
            <person name="Phunkhang P."/>
            <person name="Pierre F."/>
            <person name="Priest M."/>
            <person name="Raghuraman S."/>
            <person name="Rege F."/>
            <person name="Reyes R."/>
            <person name="Rise C."/>
            <person name="Rogov P."/>
            <person name="Ross K."/>
            <person name="Ryan E."/>
            <person name="Settipalli S."/>
            <person name="Shea T."/>
            <person name="Sherpa N."/>
            <person name="Shi L."/>
            <person name="Shih D."/>
            <person name="Sparrow T."/>
            <person name="Spaulding J."/>
            <person name="Stalker J."/>
            <person name="Stange-Thomann N."/>
            <person name="Stavropoulos S."/>
            <person name="Stone C."/>
            <person name="Strader C."/>
            <person name="Tesfaye S."/>
            <person name="Thomson T."/>
            <person name="Thoulutsang Y."/>
            <person name="Thoulutsang D."/>
            <person name="Topham K."/>
            <person name="Topping I."/>
            <person name="Tsamla T."/>
            <person name="Vassiliev H."/>
            <person name="Vo A."/>
            <person name="Wangchuk T."/>
            <person name="Wangdi T."/>
            <person name="Weiand M."/>
            <person name="Wilkinson J."/>
            <person name="Wilson A."/>
            <person name="Yadav S."/>
            <person name="Young G."/>
            <person name="Yu Q."/>
            <person name="Zembek L."/>
            <person name="Zhong D."/>
            <person name="Zimmer A."/>
            <person name="Zwirko Z."/>
            <person name="Jaffe D.B."/>
            <person name="Alvarez P."/>
            <person name="Brockman W."/>
            <person name="Butler J."/>
            <person name="Chin C."/>
            <person name="Gnerre S."/>
            <person name="Grabherr M."/>
            <person name="Kleber M."/>
            <person name="Mauceli E."/>
            <person name="MacCallum I."/>
        </authorList>
    </citation>
    <scope>NUCLEOTIDE SEQUENCE [LARGE SCALE GENOMIC DNA]</scope>
    <source>
        <strain evidence="3">MSH-3 / Tucson 14011-0111.49</strain>
    </source>
</reference>
<sequence length="578" mass="63659">MLTPRIHRDETNQEPGYLARNDAPNEACVAASPGHIRFRNPDILRGTTHRTRRAWPLLLDTSASGTRISCEERRTERGVRGCFSWTHPLQEPGYPARNDAPNEACVAASPGHIRFRDPDILRRTTHQTKRAWLFLQGQTATVIVPKGPTKADILEILINSSNARDPRRRRTTTKARPEPPVDWEIIEELILRPTPREFQVHPEVLSWENLCGDVVSWPRIDQIIEGHDSDPDHVNIIGDVAQTYRDPSPGNAARATFTHAQGPSQVNPDQVAEEHAQGPGHATVGEAADYTAPGPSPDEGAEAITIPDGLPGATARGYRQQFEPTEFEKEVLRWEEPPLPALFGALDTLNLLERIDGLDIAPEDAGLPAVSNFDAILRPEDIAPEDAGLPAVSNFDAILRPEDIAPEDAGLPAVSNFDAILRPEDIAPEDAGLPAVSNFDAILRPEDIAPEDAGLPAVSNFDAILRPEDIATEDAELPAVRDLDAILHIDGGRPEIPETSTPNPAVRWVTGEADWRVRTPDGRLPDTLKARLLAQLVNPRRKDVRFLAEADNTFFQVHISKTSKVTIRSRAPRSKERV</sequence>
<accession>B4HCU4</accession>
<evidence type="ECO:0000256" key="1">
    <source>
        <dbReference type="SAM" id="MobiDB-lite"/>
    </source>
</evidence>
<feature type="region of interest" description="Disordered" evidence="1">
    <location>
        <begin position="261"/>
        <end position="315"/>
    </location>
</feature>
<name>B4HCU4_DROPE</name>
<dbReference type="Proteomes" id="UP000008744">
    <property type="component" value="Unassembled WGS sequence"/>
</dbReference>
<feature type="compositionally biased region" description="Basic and acidic residues" evidence="1">
    <location>
        <begin position="1"/>
        <end position="11"/>
    </location>
</feature>
<proteinExistence type="predicted"/>
<dbReference type="OMA" id="IAPEDAX"/>
<dbReference type="AlphaFoldDB" id="B4HCU4"/>
<protein>
    <submittedName>
        <fullName evidence="2">GL13178</fullName>
    </submittedName>
</protein>
<feature type="region of interest" description="Disordered" evidence="1">
    <location>
        <begin position="1"/>
        <end position="23"/>
    </location>
</feature>
<dbReference type="STRING" id="7234.B4HCU4"/>
<keyword evidence="3" id="KW-1185">Reference proteome</keyword>
<organism evidence="3">
    <name type="scientific">Drosophila persimilis</name>
    <name type="common">Fruit fly</name>
    <dbReference type="NCBI Taxonomy" id="7234"/>
    <lineage>
        <taxon>Eukaryota</taxon>
        <taxon>Metazoa</taxon>
        <taxon>Ecdysozoa</taxon>
        <taxon>Arthropoda</taxon>
        <taxon>Hexapoda</taxon>
        <taxon>Insecta</taxon>
        <taxon>Pterygota</taxon>
        <taxon>Neoptera</taxon>
        <taxon>Endopterygota</taxon>
        <taxon>Diptera</taxon>
        <taxon>Brachycera</taxon>
        <taxon>Muscomorpha</taxon>
        <taxon>Ephydroidea</taxon>
        <taxon>Drosophilidae</taxon>
        <taxon>Drosophila</taxon>
        <taxon>Sophophora</taxon>
    </lineage>
</organism>
<evidence type="ECO:0000313" key="3">
    <source>
        <dbReference type="Proteomes" id="UP000008744"/>
    </source>
</evidence>
<dbReference type="EMBL" id="CH479460">
    <property type="protein sequence ID" value="EDW31085.1"/>
    <property type="molecule type" value="Genomic_DNA"/>
</dbReference>
<evidence type="ECO:0000313" key="2">
    <source>
        <dbReference type="EMBL" id="EDW31085.1"/>
    </source>
</evidence>
<gene>
    <name evidence="2" type="primary">Dper\GL13178</name>
    <name evidence="2" type="ORF">Dper_GL13178</name>
</gene>